<proteinExistence type="predicted"/>
<keyword evidence="3" id="KW-1185">Reference proteome</keyword>
<protein>
    <submittedName>
        <fullName evidence="2">Uncharacterized protein</fullName>
    </submittedName>
</protein>
<feature type="region of interest" description="Disordered" evidence="1">
    <location>
        <begin position="78"/>
        <end position="106"/>
    </location>
</feature>
<dbReference type="Proteomes" id="UP000301309">
    <property type="component" value="Unassembled WGS sequence"/>
</dbReference>
<evidence type="ECO:0000256" key="1">
    <source>
        <dbReference type="SAM" id="MobiDB-lite"/>
    </source>
</evidence>
<evidence type="ECO:0000313" key="2">
    <source>
        <dbReference type="EMBL" id="GDY49818.1"/>
    </source>
</evidence>
<accession>A0A4D4KTU7</accession>
<comment type="caution">
    <text evidence="2">The sequence shown here is derived from an EMBL/GenBank/DDBJ whole genome shotgun (WGS) entry which is preliminary data.</text>
</comment>
<name>A0A4D4KTU7_STRVO</name>
<dbReference type="EMBL" id="BJHW01000001">
    <property type="protein sequence ID" value="GDY49818.1"/>
    <property type="molecule type" value="Genomic_DNA"/>
</dbReference>
<feature type="compositionally biased region" description="Polar residues" evidence="1">
    <location>
        <begin position="87"/>
        <end position="106"/>
    </location>
</feature>
<reference evidence="2 3" key="1">
    <citation type="journal article" date="2020" name="Int. J. Syst. Evol. Microbiol.">
        <title>Reclassification of Streptomyces castelarensis and Streptomyces sporoclivatus as later heterotypic synonyms of Streptomyces antimycoticus.</title>
        <authorList>
            <person name="Komaki H."/>
            <person name="Tamura T."/>
        </authorList>
    </citation>
    <scope>NUCLEOTIDE SEQUENCE [LARGE SCALE GENOMIC DNA]</scope>
    <source>
        <strain evidence="2 3">NBRC 13459</strain>
    </source>
</reference>
<dbReference type="AlphaFoldDB" id="A0A4D4KTU7"/>
<sequence>MVLAFPRAFRGDILDPLTLVGLGARLIETATMPEAEVRQLLEERTDVGSAIRLAHRVHAITGGNPSLVTALAHDLVQAGGPRARGTPSRSARASGPPTSAGWSAIHTSPHASRLWPYSATTPTRAGRPGC</sequence>
<organism evidence="2 3">
    <name type="scientific">Streptomyces violaceusniger</name>
    <dbReference type="NCBI Taxonomy" id="68280"/>
    <lineage>
        <taxon>Bacteria</taxon>
        <taxon>Bacillati</taxon>
        <taxon>Actinomycetota</taxon>
        <taxon>Actinomycetes</taxon>
        <taxon>Kitasatosporales</taxon>
        <taxon>Streptomycetaceae</taxon>
        <taxon>Streptomyces</taxon>
        <taxon>Streptomyces violaceusniger group</taxon>
    </lineage>
</organism>
<gene>
    <name evidence="2" type="ORF">SVIO_004410</name>
</gene>
<evidence type="ECO:0000313" key="3">
    <source>
        <dbReference type="Proteomes" id="UP000301309"/>
    </source>
</evidence>